<evidence type="ECO:0000256" key="1">
    <source>
        <dbReference type="ARBA" id="ARBA00001933"/>
    </source>
</evidence>
<dbReference type="FunFam" id="3.90.1150.10:FF:000033">
    <property type="entry name" value="Cystathionine gamma-synthase"/>
    <property type="match status" value="1"/>
</dbReference>
<dbReference type="Pfam" id="PF01053">
    <property type="entry name" value="Cys_Met_Meta_PP"/>
    <property type="match status" value="1"/>
</dbReference>
<dbReference type="EMBL" id="LOCO01000007">
    <property type="protein sequence ID" value="KXO10312.1"/>
    <property type="molecule type" value="Genomic_DNA"/>
</dbReference>
<evidence type="ECO:0000313" key="6">
    <source>
        <dbReference type="Proteomes" id="UP000070282"/>
    </source>
</evidence>
<reference evidence="6" key="1">
    <citation type="submission" date="2015-12" db="EMBL/GenBank/DDBJ databases">
        <authorList>
            <person name="Lima A."/>
            <person name="Farahani Zayas N."/>
            <person name="Castro Da Silva M.A."/>
            <person name="Cabral A."/>
            <person name="Pessatti M.L."/>
        </authorList>
    </citation>
    <scope>NUCLEOTIDE SEQUENCE [LARGE SCALE GENOMIC DNA]</scope>
    <source>
        <strain evidence="6">LAMA 842</strain>
    </source>
</reference>
<proteinExistence type="inferred from homology"/>
<protein>
    <submittedName>
        <fullName evidence="5">Methionine gamma-lyase</fullName>
        <ecNumber evidence="5">4.4.1.11</ecNumber>
    </submittedName>
</protein>
<dbReference type="Proteomes" id="UP000070282">
    <property type="component" value="Unassembled WGS sequence"/>
</dbReference>
<sequence length="390" mass="42171">MTKPDNPGPATRIIHNRRHKDAFGSPYSPVYNTTTYRFENTAALLDVIEKRTEGNLYTRWGTNPSINELEQGLAGLENAEAALAFASGMAAISATVLTHGRRGIVCVGDLYGGTQELLKNHCMALGIDVQFLFREELAQLENRLDVPGKLVYFETPANPNLALLDIRAIAEIAHRRGALVAVDNTFASPINQQPLALGADLVLHSASKYLSGHSDITAGALMTSAELAKAVAAWRKNLGQLIAPETAALLSRSLRTLPVRIRQHNENAMAVARAMEQHPKITKVHYPGLPSFEGHELAKQQMTGFGGMLSIEVEGGQQTAERVADSLKVFLLATSLGGVESLVSQPSATSHHSLSREERLKRGIGDGMLRLSVGLEDAQDLIADLHQALK</sequence>
<gene>
    <name evidence="5" type="ORF">J122_1823</name>
</gene>
<evidence type="ECO:0000256" key="4">
    <source>
        <dbReference type="RuleBase" id="RU362118"/>
    </source>
</evidence>
<dbReference type="InterPro" id="IPR015422">
    <property type="entry name" value="PyrdxlP-dep_Trfase_small"/>
</dbReference>
<name>A0A137SD31_9GAMM</name>
<dbReference type="Gene3D" id="3.40.640.10">
    <property type="entry name" value="Type I PLP-dependent aspartate aminotransferase-like (Major domain)"/>
    <property type="match status" value="1"/>
</dbReference>
<keyword evidence="5" id="KW-0456">Lyase</keyword>
<keyword evidence="6" id="KW-1185">Reference proteome</keyword>
<dbReference type="SUPFAM" id="SSF53383">
    <property type="entry name" value="PLP-dependent transferases"/>
    <property type="match status" value="1"/>
</dbReference>
<dbReference type="GO" id="GO:0030170">
    <property type="term" value="F:pyridoxal phosphate binding"/>
    <property type="evidence" value="ECO:0007669"/>
    <property type="project" value="InterPro"/>
</dbReference>
<dbReference type="InterPro" id="IPR015421">
    <property type="entry name" value="PyrdxlP-dep_Trfase_major"/>
</dbReference>
<dbReference type="PANTHER" id="PTHR11808:SF80">
    <property type="entry name" value="CYSTATHIONINE GAMMA-LYASE"/>
    <property type="match status" value="1"/>
</dbReference>
<dbReference type="Gene3D" id="3.90.1150.10">
    <property type="entry name" value="Aspartate Aminotransferase, domain 1"/>
    <property type="match status" value="1"/>
</dbReference>
<dbReference type="FunFam" id="3.40.640.10:FF:000046">
    <property type="entry name" value="Cystathionine gamma-lyase"/>
    <property type="match status" value="1"/>
</dbReference>
<dbReference type="PIRSF" id="PIRSF001434">
    <property type="entry name" value="CGS"/>
    <property type="match status" value="1"/>
</dbReference>
<dbReference type="PANTHER" id="PTHR11808">
    <property type="entry name" value="TRANS-SULFURATION ENZYME FAMILY MEMBER"/>
    <property type="match status" value="1"/>
</dbReference>
<evidence type="ECO:0000313" key="5">
    <source>
        <dbReference type="EMBL" id="KXO10312.1"/>
    </source>
</evidence>
<dbReference type="GO" id="GO:0009086">
    <property type="term" value="P:methionine biosynthetic process"/>
    <property type="evidence" value="ECO:0007669"/>
    <property type="project" value="UniProtKB-ARBA"/>
</dbReference>
<dbReference type="GO" id="GO:0005737">
    <property type="term" value="C:cytoplasm"/>
    <property type="evidence" value="ECO:0007669"/>
    <property type="project" value="TreeGrafter"/>
</dbReference>
<organism evidence="5 6">
    <name type="scientific">Marinobacter excellens LAMA 842</name>
    <dbReference type="NCBI Taxonomy" id="1306954"/>
    <lineage>
        <taxon>Bacteria</taxon>
        <taxon>Pseudomonadati</taxon>
        <taxon>Pseudomonadota</taxon>
        <taxon>Gammaproteobacteria</taxon>
        <taxon>Pseudomonadales</taxon>
        <taxon>Marinobacteraceae</taxon>
        <taxon>Marinobacter</taxon>
    </lineage>
</organism>
<feature type="modified residue" description="N6-(pyridoxal phosphate)lysine" evidence="3">
    <location>
        <position position="208"/>
    </location>
</feature>
<dbReference type="CDD" id="cd00614">
    <property type="entry name" value="CGS_like"/>
    <property type="match status" value="1"/>
</dbReference>
<comment type="similarity">
    <text evidence="4">Belongs to the trans-sulfuration enzymes family.</text>
</comment>
<dbReference type="InterPro" id="IPR015424">
    <property type="entry name" value="PyrdxlP-dep_Trfase"/>
</dbReference>
<comment type="cofactor">
    <cofactor evidence="1 4">
        <name>pyridoxal 5'-phosphate</name>
        <dbReference type="ChEBI" id="CHEBI:597326"/>
    </cofactor>
</comment>
<dbReference type="GO" id="GO:0019346">
    <property type="term" value="P:transsulfuration"/>
    <property type="evidence" value="ECO:0007669"/>
    <property type="project" value="InterPro"/>
</dbReference>
<dbReference type="RefSeq" id="WP_061331883.1">
    <property type="nucleotide sequence ID" value="NZ_LOCO01000007.1"/>
</dbReference>
<accession>A0A137SD31</accession>
<dbReference type="EC" id="4.4.1.11" evidence="5"/>
<evidence type="ECO:0000256" key="3">
    <source>
        <dbReference type="PIRSR" id="PIRSR001434-2"/>
    </source>
</evidence>
<dbReference type="PATRIC" id="fig|1306954.6.peg.3800"/>
<comment type="caution">
    <text evidence="5">The sequence shown here is derived from an EMBL/GenBank/DDBJ whole genome shotgun (WGS) entry which is preliminary data.</text>
</comment>
<dbReference type="GO" id="GO:0018826">
    <property type="term" value="F:methionine gamma-lyase activity"/>
    <property type="evidence" value="ECO:0007669"/>
    <property type="project" value="UniProtKB-EC"/>
</dbReference>
<dbReference type="AlphaFoldDB" id="A0A137SD31"/>
<dbReference type="InterPro" id="IPR000277">
    <property type="entry name" value="Cys/Met-Metab_PyrdxlP-dep_enz"/>
</dbReference>
<evidence type="ECO:0000256" key="2">
    <source>
        <dbReference type="ARBA" id="ARBA00022898"/>
    </source>
</evidence>
<keyword evidence="2 3" id="KW-0663">Pyridoxal phosphate</keyword>